<dbReference type="Gene3D" id="3.40.390.10">
    <property type="entry name" value="Collagenase (Catalytic Domain)"/>
    <property type="match status" value="1"/>
</dbReference>
<reference evidence="1" key="2">
    <citation type="submission" date="2023-06" db="EMBL/GenBank/DDBJ databases">
        <authorList>
            <consortium name="Lawrence Berkeley National Laboratory"/>
            <person name="Haridas S."/>
            <person name="Hensen N."/>
            <person name="Bonometti L."/>
            <person name="Westerberg I."/>
            <person name="Brannstrom I.O."/>
            <person name="Guillou S."/>
            <person name="Cros-Aarteil S."/>
            <person name="Calhoun S."/>
            <person name="Kuo A."/>
            <person name="Mondo S."/>
            <person name="Pangilinan J."/>
            <person name="Riley R."/>
            <person name="Labutti K."/>
            <person name="Andreopoulos B."/>
            <person name="Lipzen A."/>
            <person name="Chen C."/>
            <person name="Yanf M."/>
            <person name="Daum C."/>
            <person name="Ng V."/>
            <person name="Clum A."/>
            <person name="Steindorff A."/>
            <person name="Ohm R."/>
            <person name="Martin F."/>
            <person name="Silar P."/>
            <person name="Natvig D."/>
            <person name="Lalanne C."/>
            <person name="Gautier V."/>
            <person name="Ament-Velasquez S.L."/>
            <person name="Kruys A."/>
            <person name="Hutchinson M.I."/>
            <person name="Powell A.J."/>
            <person name="Barry K."/>
            <person name="Miller A.N."/>
            <person name="Grigoriev I.V."/>
            <person name="Debuchy R."/>
            <person name="Gladieux P."/>
            <person name="Thoren M.H."/>
            <person name="Johannesson H."/>
        </authorList>
    </citation>
    <scope>NUCLEOTIDE SEQUENCE</scope>
    <source>
        <strain evidence="1">CBS 955.72</strain>
    </source>
</reference>
<dbReference type="SUPFAM" id="SSF55486">
    <property type="entry name" value="Metalloproteases ('zincins'), catalytic domain"/>
    <property type="match status" value="1"/>
</dbReference>
<dbReference type="InterPro" id="IPR024079">
    <property type="entry name" value="MetalloPept_cat_dom_sf"/>
</dbReference>
<keyword evidence="2" id="KW-1185">Reference proteome</keyword>
<dbReference type="GO" id="GO:0008237">
    <property type="term" value="F:metallopeptidase activity"/>
    <property type="evidence" value="ECO:0007669"/>
    <property type="project" value="InterPro"/>
</dbReference>
<evidence type="ECO:0000313" key="1">
    <source>
        <dbReference type="EMBL" id="KAK3343684.1"/>
    </source>
</evidence>
<protein>
    <recommendedName>
        <fullName evidence="3">Peptidase M12A domain-containing protein</fullName>
    </recommendedName>
</protein>
<proteinExistence type="predicted"/>
<accession>A0AAJ0H8C9</accession>
<organism evidence="1 2">
    <name type="scientific">Lasiosphaeria hispida</name>
    <dbReference type="NCBI Taxonomy" id="260671"/>
    <lineage>
        <taxon>Eukaryota</taxon>
        <taxon>Fungi</taxon>
        <taxon>Dikarya</taxon>
        <taxon>Ascomycota</taxon>
        <taxon>Pezizomycotina</taxon>
        <taxon>Sordariomycetes</taxon>
        <taxon>Sordariomycetidae</taxon>
        <taxon>Sordariales</taxon>
        <taxon>Lasiosphaeriaceae</taxon>
        <taxon>Lasiosphaeria</taxon>
    </lineage>
</organism>
<evidence type="ECO:0000313" key="2">
    <source>
        <dbReference type="Proteomes" id="UP001275084"/>
    </source>
</evidence>
<evidence type="ECO:0008006" key="3">
    <source>
        <dbReference type="Google" id="ProtNLM"/>
    </source>
</evidence>
<reference evidence="1" key="1">
    <citation type="journal article" date="2023" name="Mol. Phylogenet. Evol.">
        <title>Genome-scale phylogeny and comparative genomics of the fungal order Sordariales.</title>
        <authorList>
            <person name="Hensen N."/>
            <person name="Bonometti L."/>
            <person name="Westerberg I."/>
            <person name="Brannstrom I.O."/>
            <person name="Guillou S."/>
            <person name="Cros-Aarteil S."/>
            <person name="Calhoun S."/>
            <person name="Haridas S."/>
            <person name="Kuo A."/>
            <person name="Mondo S."/>
            <person name="Pangilinan J."/>
            <person name="Riley R."/>
            <person name="LaButti K."/>
            <person name="Andreopoulos B."/>
            <person name="Lipzen A."/>
            <person name="Chen C."/>
            <person name="Yan M."/>
            <person name="Daum C."/>
            <person name="Ng V."/>
            <person name="Clum A."/>
            <person name="Steindorff A."/>
            <person name="Ohm R.A."/>
            <person name="Martin F."/>
            <person name="Silar P."/>
            <person name="Natvig D.O."/>
            <person name="Lalanne C."/>
            <person name="Gautier V."/>
            <person name="Ament-Velasquez S.L."/>
            <person name="Kruys A."/>
            <person name="Hutchinson M.I."/>
            <person name="Powell A.J."/>
            <person name="Barry K."/>
            <person name="Miller A.N."/>
            <person name="Grigoriev I.V."/>
            <person name="Debuchy R."/>
            <person name="Gladieux P."/>
            <person name="Hiltunen Thoren M."/>
            <person name="Johannesson H."/>
        </authorList>
    </citation>
    <scope>NUCLEOTIDE SEQUENCE</scope>
    <source>
        <strain evidence="1">CBS 955.72</strain>
    </source>
</reference>
<gene>
    <name evidence="1" type="ORF">B0T25DRAFT_554935</name>
</gene>
<sequence>MNLDIALDTSKTRVRRMVLHEFGHALGCSHEHSSPAAKIKWKENAVYDHYREMNRWDERTVDHNVLRVIQTTQYSPFDDKSIMIYRIPAKLTLDNFSVPEKPTELSSTDKSFIAMMYPPNDVWCNRCKGRIDTSNPNEGHKYCMIHSDYLCAGCYSNHRRRLVGKKRCWYHPNTPVR</sequence>
<dbReference type="Proteomes" id="UP001275084">
    <property type="component" value="Unassembled WGS sequence"/>
</dbReference>
<dbReference type="EMBL" id="JAUIQD010000007">
    <property type="protein sequence ID" value="KAK3343684.1"/>
    <property type="molecule type" value="Genomic_DNA"/>
</dbReference>
<dbReference type="AlphaFoldDB" id="A0AAJ0H8C9"/>
<comment type="caution">
    <text evidence="1">The sequence shown here is derived from an EMBL/GenBank/DDBJ whole genome shotgun (WGS) entry which is preliminary data.</text>
</comment>
<name>A0AAJ0H8C9_9PEZI</name>